<gene>
    <name evidence="1" type="ORF">BU25DRAFT_347198</name>
</gene>
<keyword evidence="2" id="KW-1185">Reference proteome</keyword>
<dbReference type="EMBL" id="MU006728">
    <property type="protein sequence ID" value="KAF2625022.1"/>
    <property type="molecule type" value="Genomic_DNA"/>
</dbReference>
<comment type="caution">
    <text evidence="1">The sequence shown here is derived from an EMBL/GenBank/DDBJ whole genome shotgun (WGS) entry which is preliminary data.</text>
</comment>
<proteinExistence type="predicted"/>
<evidence type="ECO:0000313" key="1">
    <source>
        <dbReference type="EMBL" id="KAF2625022.1"/>
    </source>
</evidence>
<evidence type="ECO:0000313" key="2">
    <source>
        <dbReference type="Proteomes" id="UP000799754"/>
    </source>
</evidence>
<reference evidence="1" key="1">
    <citation type="journal article" date="2020" name="Stud. Mycol.">
        <title>101 Dothideomycetes genomes: a test case for predicting lifestyles and emergence of pathogens.</title>
        <authorList>
            <person name="Haridas S."/>
            <person name="Albert R."/>
            <person name="Binder M."/>
            <person name="Bloem J."/>
            <person name="Labutti K."/>
            <person name="Salamov A."/>
            <person name="Andreopoulos B."/>
            <person name="Baker S."/>
            <person name="Barry K."/>
            <person name="Bills G."/>
            <person name="Bluhm B."/>
            <person name="Cannon C."/>
            <person name="Castanera R."/>
            <person name="Culley D."/>
            <person name="Daum C."/>
            <person name="Ezra D."/>
            <person name="Gonzalez J."/>
            <person name="Henrissat B."/>
            <person name="Kuo A."/>
            <person name="Liang C."/>
            <person name="Lipzen A."/>
            <person name="Lutzoni F."/>
            <person name="Magnuson J."/>
            <person name="Mondo S."/>
            <person name="Nolan M."/>
            <person name="Ohm R."/>
            <person name="Pangilinan J."/>
            <person name="Park H.-J."/>
            <person name="Ramirez L."/>
            <person name="Alfaro M."/>
            <person name="Sun H."/>
            <person name="Tritt A."/>
            <person name="Yoshinaga Y."/>
            <person name="Zwiers L.-H."/>
            <person name="Turgeon B."/>
            <person name="Goodwin S."/>
            <person name="Spatafora J."/>
            <person name="Crous P."/>
            <person name="Grigoriev I."/>
        </authorList>
    </citation>
    <scope>NUCLEOTIDE SEQUENCE</scope>
    <source>
        <strain evidence="1">CBS 525.71</strain>
    </source>
</reference>
<protein>
    <submittedName>
        <fullName evidence="1">Uncharacterized protein</fullName>
    </submittedName>
</protein>
<sequence length="405" mass="44469">MDNDRRPRQNPSGYASQQGTLLPPQSSYPVVSASDRFRQAPLTAPAPPTSAPSSGSRPSSQSYGYAYGEGSQFVGSSIQSSGVSYGAQGYSPDQQPQQQRAAQQQYSPYGQNVMYSVPGAQGSATGSSPYEPVEPYQQNRDSAIEVLSTGFGVAQPQYYNVAGEGGPTSAPASTIATQNVPSQYPPLGYTAQQAPVGREPLAPAYTAGGMTDPHQATAQAGYSQQSNYSEQHGSSNEYDDFYNNYQSELKKTFQFVHDGRISEAGAQLHRLSEWLLHWAETLAELTTGLVRDDETHYAQRLKLWEEFNTCWLSTLQKQKTMTQEMMNTGQRPQPPQTLIDYDYLEKMGTQLVKNCDNMEKHGLVDYQMGVWEEEIIAMLTSCLDLLEEVGAGSSAQRPTANARRR</sequence>
<dbReference type="Proteomes" id="UP000799754">
    <property type="component" value="Unassembled WGS sequence"/>
</dbReference>
<name>A0ACB6RTI8_9PLEO</name>
<accession>A0ACB6RTI8</accession>
<organism evidence="1 2">
    <name type="scientific">Macroventuria anomochaeta</name>
    <dbReference type="NCBI Taxonomy" id="301207"/>
    <lineage>
        <taxon>Eukaryota</taxon>
        <taxon>Fungi</taxon>
        <taxon>Dikarya</taxon>
        <taxon>Ascomycota</taxon>
        <taxon>Pezizomycotina</taxon>
        <taxon>Dothideomycetes</taxon>
        <taxon>Pleosporomycetidae</taxon>
        <taxon>Pleosporales</taxon>
        <taxon>Pleosporineae</taxon>
        <taxon>Didymellaceae</taxon>
        <taxon>Macroventuria</taxon>
    </lineage>
</organism>